<dbReference type="GO" id="GO:0006355">
    <property type="term" value="P:regulation of DNA-templated transcription"/>
    <property type="evidence" value="ECO:0000318"/>
    <property type="project" value="GO_Central"/>
</dbReference>
<evidence type="ECO:0000256" key="3">
    <source>
        <dbReference type="ARBA" id="ARBA00023015"/>
    </source>
</evidence>
<keyword evidence="11" id="KW-1185">Reference proteome</keyword>
<gene>
    <name evidence="10" type="ORF">Csa_2G035350</name>
</gene>
<keyword evidence="3" id="KW-0805">Transcription regulation</keyword>
<organism evidence="10 11">
    <name type="scientific">Cucumis sativus</name>
    <name type="common">Cucumber</name>
    <dbReference type="NCBI Taxonomy" id="3659"/>
    <lineage>
        <taxon>Eukaryota</taxon>
        <taxon>Viridiplantae</taxon>
        <taxon>Streptophyta</taxon>
        <taxon>Embryophyta</taxon>
        <taxon>Tracheophyta</taxon>
        <taxon>Spermatophyta</taxon>
        <taxon>Magnoliopsida</taxon>
        <taxon>eudicotyledons</taxon>
        <taxon>Gunneridae</taxon>
        <taxon>Pentapetalae</taxon>
        <taxon>rosids</taxon>
        <taxon>fabids</taxon>
        <taxon>Cucurbitales</taxon>
        <taxon>Cucurbitaceae</taxon>
        <taxon>Benincaseae</taxon>
        <taxon>Cucumis</taxon>
    </lineage>
</organism>
<dbReference type="PANTHER" id="PTHR47997">
    <property type="entry name" value="MYB DOMAIN PROTEIN 55"/>
    <property type="match status" value="1"/>
</dbReference>
<keyword evidence="7" id="KW-0472">Membrane</keyword>
<keyword evidence="7" id="KW-1133">Transmembrane helix</keyword>
<dbReference type="SUPFAM" id="SSF46689">
    <property type="entry name" value="Homeodomain-like"/>
    <property type="match status" value="1"/>
</dbReference>
<keyword evidence="5" id="KW-0804">Transcription</keyword>
<evidence type="ECO:0000256" key="5">
    <source>
        <dbReference type="ARBA" id="ARBA00023163"/>
    </source>
</evidence>
<dbReference type="AlphaFoldDB" id="A0A0A0LGL1"/>
<dbReference type="Gene3D" id="1.10.10.60">
    <property type="entry name" value="Homeodomain-like"/>
    <property type="match status" value="2"/>
</dbReference>
<comment type="subcellular location">
    <subcellularLocation>
        <location evidence="1">Nucleus</location>
    </subcellularLocation>
</comment>
<feature type="domain" description="Myb-like" evidence="8">
    <location>
        <begin position="9"/>
        <end position="89"/>
    </location>
</feature>
<keyword evidence="2" id="KW-0677">Repeat</keyword>
<feature type="domain" description="HTH myb-type" evidence="9">
    <location>
        <begin position="65"/>
        <end position="93"/>
    </location>
</feature>
<dbReference type="InterPro" id="IPR017930">
    <property type="entry name" value="Myb_dom"/>
</dbReference>
<dbReference type="SMART" id="SM00717">
    <property type="entry name" value="SANT"/>
    <property type="match status" value="1"/>
</dbReference>
<keyword evidence="4" id="KW-0238">DNA-binding</keyword>
<dbReference type="GO" id="GO:0005634">
    <property type="term" value="C:nucleus"/>
    <property type="evidence" value="ECO:0000318"/>
    <property type="project" value="GO_Central"/>
</dbReference>
<dbReference type="EMBL" id="CM002923">
    <property type="protein sequence ID" value="KGN61035.1"/>
    <property type="molecule type" value="Genomic_DNA"/>
</dbReference>
<dbReference type="InterPro" id="IPR051953">
    <property type="entry name" value="Plant_SW-associated_TFs"/>
</dbReference>
<evidence type="ECO:0000256" key="7">
    <source>
        <dbReference type="SAM" id="Phobius"/>
    </source>
</evidence>
<dbReference type="InterPro" id="IPR009057">
    <property type="entry name" value="Homeodomain-like_sf"/>
</dbReference>
<dbReference type="Gramene" id="KGN61035">
    <property type="protein sequence ID" value="KGN61035"/>
    <property type="gene ID" value="Csa_2G035350"/>
</dbReference>
<evidence type="ECO:0000256" key="1">
    <source>
        <dbReference type="ARBA" id="ARBA00004123"/>
    </source>
</evidence>
<feature type="domain" description="HTH myb-type" evidence="9">
    <location>
        <begin position="9"/>
        <end position="43"/>
    </location>
</feature>
<feature type="transmembrane region" description="Helical" evidence="7">
    <location>
        <begin position="43"/>
        <end position="62"/>
    </location>
</feature>
<dbReference type="OMA" id="MVENYID"/>
<proteinExistence type="predicted"/>
<evidence type="ECO:0000259" key="8">
    <source>
        <dbReference type="PROSITE" id="PS50090"/>
    </source>
</evidence>
<dbReference type="PANTHER" id="PTHR47997:SF75">
    <property type="entry name" value="MYB DOMAIN PROTEIN 55"/>
    <property type="match status" value="1"/>
</dbReference>
<reference evidence="10 11" key="3">
    <citation type="journal article" date="2010" name="BMC Genomics">
        <title>Transcriptome sequencing and comparative analysis of cucumber flowers with different sex types.</title>
        <authorList>
            <person name="Guo S."/>
            <person name="Zheng Y."/>
            <person name="Joung J.G."/>
            <person name="Liu S."/>
            <person name="Zhang Z."/>
            <person name="Crasta O.R."/>
            <person name="Sobral B.W."/>
            <person name="Xu Y."/>
            <person name="Huang S."/>
            <person name="Fei Z."/>
        </authorList>
    </citation>
    <scope>NUCLEOTIDE SEQUENCE [LARGE SCALE GENOMIC DNA]</scope>
    <source>
        <strain evidence="11">cv. 9930</strain>
    </source>
</reference>
<evidence type="ECO:0000256" key="6">
    <source>
        <dbReference type="ARBA" id="ARBA00023242"/>
    </source>
</evidence>
<dbReference type="PROSITE" id="PS50090">
    <property type="entry name" value="MYB_LIKE"/>
    <property type="match status" value="1"/>
</dbReference>
<dbReference type="Pfam" id="PF00249">
    <property type="entry name" value="Myb_DNA-binding"/>
    <property type="match status" value="2"/>
</dbReference>
<accession>A0A0A0LGL1</accession>
<name>A0A0A0LGL1_CUCSA</name>
<evidence type="ECO:0000313" key="11">
    <source>
        <dbReference type="Proteomes" id="UP000029981"/>
    </source>
</evidence>
<keyword evidence="6" id="KW-0539">Nucleus</keyword>
<reference evidence="10 11" key="2">
    <citation type="journal article" date="2009" name="PLoS ONE">
        <title>An integrated genetic and cytogenetic map of the cucumber genome.</title>
        <authorList>
            <person name="Ren Y."/>
            <person name="Zhang Z."/>
            <person name="Liu J."/>
            <person name="Staub J.E."/>
            <person name="Han Y."/>
            <person name="Cheng Z."/>
            <person name="Li X."/>
            <person name="Lu J."/>
            <person name="Miao H."/>
            <person name="Kang H."/>
            <person name="Xie B."/>
            <person name="Gu X."/>
            <person name="Wang X."/>
            <person name="Du Y."/>
            <person name="Jin W."/>
            <person name="Huang S."/>
        </authorList>
    </citation>
    <scope>NUCLEOTIDE SEQUENCE [LARGE SCALE GENOMIC DNA]</scope>
    <source>
        <strain evidence="11">cv. 9930</strain>
    </source>
</reference>
<sequence length="304" mass="34401">MGRHSCCYKQKLRKGLWSPEEDEKLHNYITIHGHGCWSSVPKLAVLSLVVILYFVAMFNVFYQIRWSQIAAQLPGRTDNEIKNLWNSCIKKKLKQKGIDPNTHKPLIEKEIINNSDNNDNIIITSDDKKSHEKTFPIEEVVPPTNSTTTTTTRKSIESCFDMSTTTTSTTSCNFSNFHQLNDGSSHMDLPIIQNNNTNNASTPFEAAISNLFFPSPNSCGVAHVRPSINLIPSENNPSSTVSSTSEVVAHNNNNNNNGFLWHSDDQFLQTASILMRNDWHHHQINHRHTTLQAEILGQPTFPKY</sequence>
<dbReference type="GO" id="GO:0000976">
    <property type="term" value="F:transcription cis-regulatory region binding"/>
    <property type="evidence" value="ECO:0000318"/>
    <property type="project" value="GO_Central"/>
</dbReference>
<keyword evidence="7" id="KW-0812">Transmembrane</keyword>
<evidence type="ECO:0000256" key="2">
    <source>
        <dbReference type="ARBA" id="ARBA00022737"/>
    </source>
</evidence>
<protein>
    <submittedName>
        <fullName evidence="10">Uncharacterized protein</fullName>
    </submittedName>
</protein>
<evidence type="ECO:0000313" key="10">
    <source>
        <dbReference type="EMBL" id="KGN61035.1"/>
    </source>
</evidence>
<reference evidence="10 11" key="1">
    <citation type="journal article" date="2009" name="Nat. Genet.">
        <title>The genome of the cucumber, Cucumis sativus L.</title>
        <authorList>
            <person name="Huang S."/>
            <person name="Li R."/>
            <person name="Zhang Z."/>
            <person name="Li L."/>
            <person name="Gu X."/>
            <person name="Fan W."/>
            <person name="Lucas W.J."/>
            <person name="Wang X."/>
            <person name="Xie B."/>
            <person name="Ni P."/>
            <person name="Ren Y."/>
            <person name="Zhu H."/>
            <person name="Li J."/>
            <person name="Lin K."/>
            <person name="Jin W."/>
            <person name="Fei Z."/>
            <person name="Li G."/>
            <person name="Staub J."/>
            <person name="Kilian A."/>
            <person name="van der Vossen E.A."/>
            <person name="Wu Y."/>
            <person name="Guo J."/>
            <person name="He J."/>
            <person name="Jia Z."/>
            <person name="Ren Y."/>
            <person name="Tian G."/>
            <person name="Lu Y."/>
            <person name="Ruan J."/>
            <person name="Qian W."/>
            <person name="Wang M."/>
            <person name="Huang Q."/>
            <person name="Li B."/>
            <person name="Xuan Z."/>
            <person name="Cao J."/>
            <person name="Asan"/>
            <person name="Wu Z."/>
            <person name="Zhang J."/>
            <person name="Cai Q."/>
            <person name="Bai Y."/>
            <person name="Zhao B."/>
            <person name="Han Y."/>
            <person name="Li Y."/>
            <person name="Li X."/>
            <person name="Wang S."/>
            <person name="Shi Q."/>
            <person name="Liu S."/>
            <person name="Cho W.K."/>
            <person name="Kim J.Y."/>
            <person name="Xu Y."/>
            <person name="Heller-Uszynska K."/>
            <person name="Miao H."/>
            <person name="Cheng Z."/>
            <person name="Zhang S."/>
            <person name="Wu J."/>
            <person name="Yang Y."/>
            <person name="Kang H."/>
            <person name="Li M."/>
            <person name="Liang H."/>
            <person name="Ren X."/>
            <person name="Shi Z."/>
            <person name="Wen M."/>
            <person name="Jian M."/>
            <person name="Yang H."/>
            <person name="Zhang G."/>
            <person name="Yang Z."/>
            <person name="Chen R."/>
            <person name="Liu S."/>
            <person name="Li J."/>
            <person name="Ma L."/>
            <person name="Liu H."/>
            <person name="Zhou Y."/>
            <person name="Zhao J."/>
            <person name="Fang X."/>
            <person name="Li G."/>
            <person name="Fang L."/>
            <person name="Li Y."/>
            <person name="Liu D."/>
            <person name="Zheng H."/>
            <person name="Zhang Y."/>
            <person name="Qin N."/>
            <person name="Li Z."/>
            <person name="Yang G."/>
            <person name="Yang S."/>
            <person name="Bolund L."/>
            <person name="Kristiansen K."/>
            <person name="Zheng H."/>
            <person name="Li S."/>
            <person name="Zhang X."/>
            <person name="Yang H."/>
            <person name="Wang J."/>
            <person name="Sun R."/>
            <person name="Zhang B."/>
            <person name="Jiang S."/>
            <person name="Wang J."/>
            <person name="Du Y."/>
            <person name="Li S."/>
        </authorList>
    </citation>
    <scope>NUCLEOTIDE SEQUENCE [LARGE SCALE GENOMIC DNA]</scope>
    <source>
        <strain evidence="11">cv. 9930</strain>
    </source>
</reference>
<evidence type="ECO:0000259" key="9">
    <source>
        <dbReference type="PROSITE" id="PS51294"/>
    </source>
</evidence>
<dbReference type="CDD" id="cd00167">
    <property type="entry name" value="SANT"/>
    <property type="match status" value="1"/>
</dbReference>
<dbReference type="Proteomes" id="UP000029981">
    <property type="component" value="Chromosome 2"/>
</dbReference>
<evidence type="ECO:0000256" key="4">
    <source>
        <dbReference type="ARBA" id="ARBA00023125"/>
    </source>
</evidence>
<dbReference type="STRING" id="3659.A0A0A0LGL1"/>
<reference evidence="10 11" key="4">
    <citation type="journal article" date="2011" name="BMC Genomics">
        <title>RNA-Seq improves annotation of protein-coding genes in the cucumber genome.</title>
        <authorList>
            <person name="Li Z."/>
            <person name="Zhang Z."/>
            <person name="Yan P."/>
            <person name="Huang S."/>
            <person name="Fei Z."/>
            <person name="Lin K."/>
        </authorList>
    </citation>
    <scope>NUCLEOTIDE SEQUENCE [LARGE SCALE GENOMIC DNA]</scope>
    <source>
        <strain evidence="11">cv. 9930</strain>
    </source>
</reference>
<dbReference type="InterPro" id="IPR001005">
    <property type="entry name" value="SANT/Myb"/>
</dbReference>
<dbReference type="PROSITE" id="PS51294">
    <property type="entry name" value="HTH_MYB"/>
    <property type="match status" value="2"/>
</dbReference>